<name>A0ACC4BEN9_POPAL</name>
<dbReference type="Proteomes" id="UP000309997">
    <property type="component" value="Unassembled WGS sequence"/>
</dbReference>
<comment type="caution">
    <text evidence="1">The sequence shown here is derived from an EMBL/GenBank/DDBJ whole genome shotgun (WGS) entry which is preliminary data.</text>
</comment>
<dbReference type="EMBL" id="RCHU02000011">
    <property type="protein sequence ID" value="KAL3576790.1"/>
    <property type="molecule type" value="Genomic_DNA"/>
</dbReference>
<evidence type="ECO:0000313" key="2">
    <source>
        <dbReference type="Proteomes" id="UP000309997"/>
    </source>
</evidence>
<organism evidence="1 2">
    <name type="scientific">Populus alba</name>
    <name type="common">White poplar</name>
    <dbReference type="NCBI Taxonomy" id="43335"/>
    <lineage>
        <taxon>Eukaryota</taxon>
        <taxon>Viridiplantae</taxon>
        <taxon>Streptophyta</taxon>
        <taxon>Embryophyta</taxon>
        <taxon>Tracheophyta</taxon>
        <taxon>Spermatophyta</taxon>
        <taxon>Magnoliopsida</taxon>
        <taxon>eudicotyledons</taxon>
        <taxon>Gunneridae</taxon>
        <taxon>Pentapetalae</taxon>
        <taxon>rosids</taxon>
        <taxon>fabids</taxon>
        <taxon>Malpighiales</taxon>
        <taxon>Salicaceae</taxon>
        <taxon>Saliceae</taxon>
        <taxon>Populus</taxon>
    </lineage>
</organism>
<accession>A0ACC4BEN9</accession>
<sequence>MSDSGGGCCKCCFNFIFTLGLTALFMWLSLRTSSPDCLLSKFYLPLDQTSNSSNPTSLEFELRLKNTNKDKGVYYDPINVTFYTPNKSHVIGNFTITKFYQGHKKNARKNGTIPIIDQDVVSRAAPPANGSTAPFRVDLVTSVRYKILMFKTKRHTIRVGANVDVNGTLFKVNHKDIKLKSNADKIRSYCGQMGFFFANLLVLEHFLSILEMLSSSHLLASPKPVLLLPFHQTVGCSISAKLWQPHYQYSRPLKFISFGEIVT</sequence>
<reference evidence="1 2" key="1">
    <citation type="journal article" date="2024" name="Plant Biotechnol. J.">
        <title>Genome and CRISPR/Cas9 system of a widespread forest tree (Populus alba) in the world.</title>
        <authorList>
            <person name="Liu Y.J."/>
            <person name="Jiang P.F."/>
            <person name="Han X.M."/>
            <person name="Li X.Y."/>
            <person name="Wang H.M."/>
            <person name="Wang Y.J."/>
            <person name="Wang X.X."/>
            <person name="Zeng Q.Y."/>
        </authorList>
    </citation>
    <scope>NUCLEOTIDE SEQUENCE [LARGE SCALE GENOMIC DNA]</scope>
    <source>
        <strain evidence="2">cv. PAL-ZL1</strain>
    </source>
</reference>
<proteinExistence type="predicted"/>
<evidence type="ECO:0000313" key="1">
    <source>
        <dbReference type="EMBL" id="KAL3576790.1"/>
    </source>
</evidence>
<gene>
    <name evidence="1" type="ORF">D5086_022073</name>
</gene>
<protein>
    <submittedName>
        <fullName evidence="1">Uncharacterized protein</fullName>
    </submittedName>
</protein>
<keyword evidence="2" id="KW-1185">Reference proteome</keyword>